<dbReference type="AlphaFoldDB" id="A0A501WSF5"/>
<name>A0A501WSF5_9RHOB</name>
<dbReference type="EMBL" id="VFRP01000011">
    <property type="protein sequence ID" value="TPE50207.1"/>
    <property type="molecule type" value="Genomic_DNA"/>
</dbReference>
<dbReference type="OrthoDB" id="9792276at2"/>
<organism evidence="1 2">
    <name type="scientific">Amaricoccus solimangrovi</name>
    <dbReference type="NCBI Taxonomy" id="2589815"/>
    <lineage>
        <taxon>Bacteria</taxon>
        <taxon>Pseudomonadati</taxon>
        <taxon>Pseudomonadota</taxon>
        <taxon>Alphaproteobacteria</taxon>
        <taxon>Rhodobacterales</taxon>
        <taxon>Paracoccaceae</taxon>
        <taxon>Amaricoccus</taxon>
    </lineage>
</organism>
<dbReference type="Gene3D" id="3.20.20.70">
    <property type="entry name" value="Aldolase class I"/>
    <property type="match status" value="1"/>
</dbReference>
<dbReference type="InterPro" id="IPR058240">
    <property type="entry name" value="rSAM_sf"/>
</dbReference>
<dbReference type="InterPro" id="IPR013785">
    <property type="entry name" value="Aldolase_TIM"/>
</dbReference>
<dbReference type="RefSeq" id="WP_140454491.1">
    <property type="nucleotide sequence ID" value="NZ_VFRP01000011.1"/>
</dbReference>
<keyword evidence="2" id="KW-1185">Reference proteome</keyword>
<evidence type="ECO:0000313" key="2">
    <source>
        <dbReference type="Proteomes" id="UP000319255"/>
    </source>
</evidence>
<sequence>MDGAEKAAGIGCVHFDITDLCNAGCPQCPRTDPNGCRPQEWLRKHAGSLEEFRAYSPPELLASLDSAYFCGNYGDAAVVPDLIGILGYCWEANPKLKLQLHTNAGMRGRDWWVELAEAAKGRRFSVIAAIDGASQETNSLYRVRTDFERVIGNLTAFIEAGGKAEWRMLVFRHNEHEVAKAEAMAKALGFTGFRAYPSNRFNGADFRYTLGGRQFVLEPPAAKVAPKVEGRHSIASGELTRTEAWIDCEAIRKSTAYLDFEGYLLPCCYFGRRLYIHHHGGAGRDDRELAALFDAFDMERLNVARHGYEAARAAYDEFLKFLAPYWDRQEPKLCKSVCGRKRTVPVEGGASGEEGAARP</sequence>
<reference evidence="1 2" key="1">
    <citation type="submission" date="2019-06" db="EMBL/GenBank/DDBJ databases">
        <title>A novel bacterium of genus Amaricoccus, isolated from marine sediment.</title>
        <authorList>
            <person name="Huang H."/>
            <person name="Mo K."/>
            <person name="Hu Y."/>
        </authorList>
    </citation>
    <scope>NUCLEOTIDE SEQUENCE [LARGE SCALE GENOMIC DNA]</scope>
    <source>
        <strain evidence="1 2">HB172011</strain>
    </source>
</reference>
<comment type="caution">
    <text evidence="1">The sequence shown here is derived from an EMBL/GenBank/DDBJ whole genome shotgun (WGS) entry which is preliminary data.</text>
</comment>
<proteinExistence type="predicted"/>
<dbReference type="Proteomes" id="UP000319255">
    <property type="component" value="Unassembled WGS sequence"/>
</dbReference>
<protein>
    <submittedName>
        <fullName evidence="1">Radical SAM protein</fullName>
    </submittedName>
</protein>
<gene>
    <name evidence="1" type="ORF">FJM51_12545</name>
</gene>
<dbReference type="CDD" id="cd01335">
    <property type="entry name" value="Radical_SAM"/>
    <property type="match status" value="1"/>
</dbReference>
<evidence type="ECO:0000313" key="1">
    <source>
        <dbReference type="EMBL" id="TPE50207.1"/>
    </source>
</evidence>
<dbReference type="SUPFAM" id="SSF102114">
    <property type="entry name" value="Radical SAM enzymes"/>
    <property type="match status" value="1"/>
</dbReference>
<accession>A0A501WSF5</accession>